<organism evidence="2">
    <name type="scientific">marine sediment metagenome</name>
    <dbReference type="NCBI Taxonomy" id="412755"/>
    <lineage>
        <taxon>unclassified sequences</taxon>
        <taxon>metagenomes</taxon>
        <taxon>ecological metagenomes</taxon>
    </lineage>
</organism>
<feature type="region of interest" description="Disordered" evidence="1">
    <location>
        <begin position="75"/>
        <end position="117"/>
    </location>
</feature>
<comment type="caution">
    <text evidence="2">The sequence shown here is derived from an EMBL/GenBank/DDBJ whole genome shotgun (WGS) entry which is preliminary data.</text>
</comment>
<proteinExistence type="predicted"/>
<name>A0A0F9AE47_9ZZZZ</name>
<protein>
    <submittedName>
        <fullName evidence="2">Uncharacterized protein</fullName>
    </submittedName>
</protein>
<gene>
    <name evidence="2" type="ORF">LCGC14_2583550</name>
</gene>
<reference evidence="2" key="1">
    <citation type="journal article" date="2015" name="Nature">
        <title>Complex archaea that bridge the gap between prokaryotes and eukaryotes.</title>
        <authorList>
            <person name="Spang A."/>
            <person name="Saw J.H."/>
            <person name="Jorgensen S.L."/>
            <person name="Zaremba-Niedzwiedzka K."/>
            <person name="Martijn J."/>
            <person name="Lind A.E."/>
            <person name="van Eijk R."/>
            <person name="Schleper C."/>
            <person name="Guy L."/>
            <person name="Ettema T.J."/>
        </authorList>
    </citation>
    <scope>NUCLEOTIDE SEQUENCE</scope>
</reference>
<dbReference type="EMBL" id="LAZR01043187">
    <property type="protein sequence ID" value="KKL07685.1"/>
    <property type="molecule type" value="Genomic_DNA"/>
</dbReference>
<sequence>EKMCEKEFQGIYFIKEYYKKLSEKVWLTGLKIHDKVAVFESYERGHCFRYVTVVRISKGWFTIIDEYDCKSKYDRKTDEDRKGATPAAEKSAGFNDRRQPIGNHTLGEWGPADSGSS</sequence>
<accession>A0A0F9AE47</accession>
<evidence type="ECO:0000313" key="2">
    <source>
        <dbReference type="EMBL" id="KKL07685.1"/>
    </source>
</evidence>
<evidence type="ECO:0000256" key="1">
    <source>
        <dbReference type="SAM" id="MobiDB-lite"/>
    </source>
</evidence>
<dbReference type="AlphaFoldDB" id="A0A0F9AE47"/>
<feature type="non-terminal residue" evidence="2">
    <location>
        <position position="1"/>
    </location>
</feature>